<organism evidence="1 2">
    <name type="scientific">Araneus ventricosus</name>
    <name type="common">Orbweaver spider</name>
    <name type="synonym">Epeira ventricosa</name>
    <dbReference type="NCBI Taxonomy" id="182803"/>
    <lineage>
        <taxon>Eukaryota</taxon>
        <taxon>Metazoa</taxon>
        <taxon>Ecdysozoa</taxon>
        <taxon>Arthropoda</taxon>
        <taxon>Chelicerata</taxon>
        <taxon>Arachnida</taxon>
        <taxon>Araneae</taxon>
        <taxon>Araneomorphae</taxon>
        <taxon>Entelegynae</taxon>
        <taxon>Araneoidea</taxon>
        <taxon>Araneidae</taxon>
        <taxon>Araneus</taxon>
    </lineage>
</organism>
<sequence length="98" mass="10465">MNAVSIPGSEELEVLSPSCIEIVQGCCDNSTGTVINDKLAMHPALPEEIRPVIGNVANTIISPLLYSPEGSENQLLIPIYDRDSHREAPRVHGCEAAG</sequence>
<dbReference type="Proteomes" id="UP000499080">
    <property type="component" value="Unassembled WGS sequence"/>
</dbReference>
<evidence type="ECO:0000313" key="2">
    <source>
        <dbReference type="Proteomes" id="UP000499080"/>
    </source>
</evidence>
<dbReference type="AlphaFoldDB" id="A0A4Y2GTH0"/>
<protein>
    <submittedName>
        <fullName evidence="1">Uncharacterized protein</fullName>
    </submittedName>
</protein>
<proteinExistence type="predicted"/>
<evidence type="ECO:0000313" key="1">
    <source>
        <dbReference type="EMBL" id="GBM56056.1"/>
    </source>
</evidence>
<gene>
    <name evidence="1" type="ORF">AVEN_123199_1</name>
</gene>
<dbReference type="EMBL" id="BGPR01001526">
    <property type="protein sequence ID" value="GBM56056.1"/>
    <property type="molecule type" value="Genomic_DNA"/>
</dbReference>
<name>A0A4Y2GTH0_ARAVE</name>
<comment type="caution">
    <text evidence="1">The sequence shown here is derived from an EMBL/GenBank/DDBJ whole genome shotgun (WGS) entry which is preliminary data.</text>
</comment>
<reference evidence="1 2" key="1">
    <citation type="journal article" date="2019" name="Sci. Rep.">
        <title>Orb-weaving spider Araneus ventricosus genome elucidates the spidroin gene catalogue.</title>
        <authorList>
            <person name="Kono N."/>
            <person name="Nakamura H."/>
            <person name="Ohtoshi R."/>
            <person name="Moran D.A.P."/>
            <person name="Shinohara A."/>
            <person name="Yoshida Y."/>
            <person name="Fujiwara M."/>
            <person name="Mori M."/>
            <person name="Tomita M."/>
            <person name="Arakawa K."/>
        </authorList>
    </citation>
    <scope>NUCLEOTIDE SEQUENCE [LARGE SCALE GENOMIC DNA]</scope>
</reference>
<keyword evidence="2" id="KW-1185">Reference proteome</keyword>
<accession>A0A4Y2GTH0</accession>